<reference evidence="2 3" key="1">
    <citation type="journal article" date="2014" name="PLoS Genet.">
        <title>Phylogenetically driven sequencing of extremely halophilic archaea reveals strategies for static and dynamic osmo-response.</title>
        <authorList>
            <person name="Becker E.A."/>
            <person name="Seitzer P.M."/>
            <person name="Tritt A."/>
            <person name="Larsen D."/>
            <person name="Krusor M."/>
            <person name="Yao A.I."/>
            <person name="Wu D."/>
            <person name="Madern D."/>
            <person name="Eisen J.A."/>
            <person name="Darling A.E."/>
            <person name="Facciotti M.T."/>
        </authorList>
    </citation>
    <scope>NUCLEOTIDE SEQUENCE [LARGE SCALE GENOMIC DNA]</scope>
    <source>
        <strain evidence="2 3">DSM 12278</strain>
    </source>
</reference>
<evidence type="ECO:0000313" key="2">
    <source>
        <dbReference type="EMBL" id="ELZ01803.1"/>
    </source>
</evidence>
<comment type="caution">
    <text evidence="2">The sequence shown here is derived from an EMBL/GenBank/DDBJ whole genome shotgun (WGS) entry which is preliminary data.</text>
</comment>
<dbReference type="InterPro" id="IPR058341">
    <property type="entry name" value="DUF8028"/>
</dbReference>
<keyword evidence="1" id="KW-0812">Transmembrane</keyword>
<sequence length="54" mass="6174">MLPFIYIPILLTGLSTRVQTTAFLLLFLLNILALYAGHTHRQDDGQNDTPPRHR</sequence>
<dbReference type="RefSeq" id="WP_006108993.1">
    <property type="nucleotide sequence ID" value="NZ_AOIO01000023.1"/>
</dbReference>
<keyword evidence="3" id="KW-1185">Reference proteome</keyword>
<keyword evidence="1" id="KW-0472">Membrane</keyword>
<evidence type="ECO:0000256" key="1">
    <source>
        <dbReference type="SAM" id="Phobius"/>
    </source>
</evidence>
<dbReference type="EMBL" id="AOIO01000023">
    <property type="protein sequence ID" value="ELZ01803.1"/>
    <property type="molecule type" value="Genomic_DNA"/>
</dbReference>
<gene>
    <name evidence="2" type="ORF">C481_09792</name>
</gene>
<dbReference type="AlphaFoldDB" id="M0AV23"/>
<name>M0AV23_NATA1</name>
<dbReference type="Proteomes" id="UP000011554">
    <property type="component" value="Unassembled WGS sequence"/>
</dbReference>
<accession>M0AV23</accession>
<feature type="transmembrane region" description="Helical" evidence="1">
    <location>
        <begin position="20"/>
        <end position="37"/>
    </location>
</feature>
<organism evidence="2 3">
    <name type="scientific">Natrialba asiatica (strain ATCC 700177 / DSM 12278 / JCM 9576 / FERM P-10747 / NBRC 102637 / 172P1)</name>
    <dbReference type="NCBI Taxonomy" id="29540"/>
    <lineage>
        <taxon>Archaea</taxon>
        <taxon>Methanobacteriati</taxon>
        <taxon>Methanobacteriota</taxon>
        <taxon>Stenosarchaea group</taxon>
        <taxon>Halobacteria</taxon>
        <taxon>Halobacteriales</taxon>
        <taxon>Natrialbaceae</taxon>
        <taxon>Natrialba</taxon>
    </lineage>
</organism>
<evidence type="ECO:0000313" key="3">
    <source>
        <dbReference type="Proteomes" id="UP000011554"/>
    </source>
</evidence>
<dbReference type="PATRIC" id="fig|29540.5.peg.1996"/>
<proteinExistence type="predicted"/>
<protein>
    <submittedName>
        <fullName evidence="2">Uncharacterized protein</fullName>
    </submittedName>
</protein>
<keyword evidence="1" id="KW-1133">Transmembrane helix</keyword>
<dbReference type="Pfam" id="PF26071">
    <property type="entry name" value="DUF8028"/>
    <property type="match status" value="1"/>
</dbReference>